<keyword evidence="3 4" id="KW-0804">Transcription</keyword>
<keyword evidence="1 4" id="KW-0805">Transcription regulation</keyword>
<evidence type="ECO:0000313" key="7">
    <source>
        <dbReference type="Proteomes" id="UP000005867"/>
    </source>
</evidence>
<dbReference type="GeneID" id="11594319"/>
<dbReference type="GO" id="GO:0003677">
    <property type="term" value="F:DNA binding"/>
    <property type="evidence" value="ECO:0007669"/>
    <property type="project" value="UniProtKB-KW"/>
</dbReference>
<protein>
    <recommendedName>
        <fullName evidence="4">Putative HTH-type transcriptional regulatory protein P186_0009</fullName>
    </recommendedName>
</protein>
<dbReference type="KEGG" id="pyr:P186_0009"/>
<dbReference type="AlphaFoldDB" id="G7VD89"/>
<dbReference type="eggNOG" id="arCOG04152">
    <property type="taxonomic scope" value="Archaea"/>
</dbReference>
<proteinExistence type="inferred from homology"/>
<dbReference type="Pfam" id="PF01381">
    <property type="entry name" value="HTH_3"/>
    <property type="match status" value="1"/>
</dbReference>
<dbReference type="InterPro" id="IPR059051">
    <property type="entry name" value="MTH_967_PDDEXK"/>
</dbReference>
<keyword evidence="7" id="KW-1185">Reference proteome</keyword>
<evidence type="ECO:0000259" key="5">
    <source>
        <dbReference type="PROSITE" id="PS50943"/>
    </source>
</evidence>
<evidence type="ECO:0000256" key="4">
    <source>
        <dbReference type="HAMAP-Rule" id="MF_00584"/>
    </source>
</evidence>
<evidence type="ECO:0000256" key="2">
    <source>
        <dbReference type="ARBA" id="ARBA00023125"/>
    </source>
</evidence>
<dbReference type="GO" id="GO:0003700">
    <property type="term" value="F:DNA-binding transcription factor activity"/>
    <property type="evidence" value="ECO:0007669"/>
    <property type="project" value="UniProtKB-UniRule"/>
</dbReference>
<dbReference type="BioCyc" id="PSP1104324:GJSN-9-MONOMER"/>
<dbReference type="HOGENOM" id="CLU_1113915_0_0_2"/>
<sequence>MGSKLIEATVNIVRSRGEQLFIDVSRPYAYTLVAKFDRYKYIMRIAPDADQVSQSSLKDLKLLSMYTDAASICVVSTVKSQVLQRGVVHIKDSVVFMSLATFTDVLEGREPVYKLSRGIITASIDGEKLRERRQKMGMSLGALAHSLGVTRETVYRYERGEIEAPLRVAERLASIFGDDIMKKIEVGEKPRATPEELASRQISPNTYKLVESHPDAIKHDGRTIFITSDRERLRKTIELAQALSAEVDKA</sequence>
<dbReference type="STRING" id="1104324.P186_0009"/>
<organism evidence="6 7">
    <name type="scientific">Pyrobaculum ferrireducens</name>
    <dbReference type="NCBI Taxonomy" id="1104324"/>
    <lineage>
        <taxon>Archaea</taxon>
        <taxon>Thermoproteota</taxon>
        <taxon>Thermoprotei</taxon>
        <taxon>Thermoproteales</taxon>
        <taxon>Thermoproteaceae</taxon>
        <taxon>Pyrobaculum</taxon>
    </lineage>
</organism>
<dbReference type="InterPro" id="IPR010982">
    <property type="entry name" value="Lambda_DNA-bd_dom_sf"/>
</dbReference>
<feature type="domain" description="HTH cro/C1-type" evidence="5">
    <location>
        <begin position="129"/>
        <end position="177"/>
    </location>
</feature>
<evidence type="ECO:0000256" key="1">
    <source>
        <dbReference type="ARBA" id="ARBA00023015"/>
    </source>
</evidence>
<gene>
    <name evidence="6" type="ORF">P186_0009</name>
</gene>
<dbReference type="Gene3D" id="1.10.260.40">
    <property type="entry name" value="lambda repressor-like DNA-binding domains"/>
    <property type="match status" value="1"/>
</dbReference>
<dbReference type="RefSeq" id="WP_014287310.1">
    <property type="nucleotide sequence ID" value="NC_016645.1"/>
</dbReference>
<name>G7VD89_9CREN</name>
<dbReference type="EMBL" id="CP003098">
    <property type="protein sequence ID" value="AET31479.1"/>
    <property type="molecule type" value="Genomic_DNA"/>
</dbReference>
<dbReference type="Pfam" id="PF26553">
    <property type="entry name" value="PDDEXK_19"/>
    <property type="match status" value="1"/>
</dbReference>
<keyword evidence="2 4" id="KW-0238">DNA-binding</keyword>
<dbReference type="Proteomes" id="UP000005867">
    <property type="component" value="Chromosome"/>
</dbReference>
<dbReference type="SMART" id="SM00530">
    <property type="entry name" value="HTH_XRE"/>
    <property type="match status" value="1"/>
</dbReference>
<dbReference type="InterPro" id="IPR020886">
    <property type="entry name" value="MTH_967-like"/>
</dbReference>
<dbReference type="HAMAP" id="MF_00584">
    <property type="entry name" value="HTH_type_cro_C1"/>
    <property type="match status" value="1"/>
</dbReference>
<dbReference type="SUPFAM" id="SSF47413">
    <property type="entry name" value="lambda repressor-like DNA-binding domains"/>
    <property type="match status" value="1"/>
</dbReference>
<dbReference type="InterPro" id="IPR001387">
    <property type="entry name" value="Cro/C1-type_HTH"/>
</dbReference>
<accession>G7VD89</accession>
<dbReference type="CDD" id="cd00093">
    <property type="entry name" value="HTH_XRE"/>
    <property type="match status" value="1"/>
</dbReference>
<dbReference type="PROSITE" id="PS50943">
    <property type="entry name" value="HTH_CROC1"/>
    <property type="match status" value="1"/>
</dbReference>
<evidence type="ECO:0000256" key="3">
    <source>
        <dbReference type="ARBA" id="ARBA00023163"/>
    </source>
</evidence>
<dbReference type="OrthoDB" id="31424at2157"/>
<reference evidence="6 7" key="1">
    <citation type="journal article" date="2012" name="J. Bacteriol.">
        <title>Complete genome sequence of strain 1860, a crenarchaeon of the genus pyrobaculum able to grow with various electron acceptors.</title>
        <authorList>
            <person name="Mardanov A.V."/>
            <person name="Gumerov V.M."/>
            <person name="Slobodkina G.B."/>
            <person name="Beletsky A.V."/>
            <person name="Bonch-Osmolovskaya E.A."/>
            <person name="Ravin N.V."/>
            <person name="Skryabin K.G."/>
        </authorList>
    </citation>
    <scope>NUCLEOTIDE SEQUENCE [LARGE SCALE GENOMIC DNA]</scope>
    <source>
        <strain evidence="6 7">1860</strain>
    </source>
</reference>
<evidence type="ECO:0000313" key="6">
    <source>
        <dbReference type="EMBL" id="AET31479.1"/>
    </source>
</evidence>